<gene>
    <name evidence="1" type="ORF">SAMN05661077_0608</name>
</gene>
<dbReference type="InterPro" id="IPR007523">
    <property type="entry name" value="NDUFAF3/AAMDC"/>
</dbReference>
<sequence>MAVDDYAFGRITIAGRVYTKDVLLLSDGVHSPWWRKEGHSLDPGDLEGVLADPPEVLVIGTGYYGNMDVPEKTLKALRDKGIEPRVARTTQAVEELNRLMGDSARIAAALHLTC</sequence>
<proteinExistence type="predicted"/>
<evidence type="ECO:0000313" key="2">
    <source>
        <dbReference type="Proteomes" id="UP000183104"/>
    </source>
</evidence>
<organism evidence="1 2">
    <name type="scientific">Thiohalorhabdus denitrificans</name>
    <dbReference type="NCBI Taxonomy" id="381306"/>
    <lineage>
        <taxon>Bacteria</taxon>
        <taxon>Pseudomonadati</taxon>
        <taxon>Pseudomonadota</taxon>
        <taxon>Gammaproteobacteria</taxon>
        <taxon>Thiohalorhabdales</taxon>
        <taxon>Thiohalorhabdaceae</taxon>
        <taxon>Thiohalorhabdus</taxon>
    </lineage>
</organism>
<dbReference type="PANTHER" id="PTHR15811:SF5">
    <property type="entry name" value="MTH938 DOMAIN-CONTAINING PROTEIN"/>
    <property type="match status" value="1"/>
</dbReference>
<dbReference type="InterPro" id="IPR036748">
    <property type="entry name" value="MTH938-like_sf"/>
</dbReference>
<dbReference type="RefSeq" id="WP_054966266.1">
    <property type="nucleotide sequence ID" value="NZ_FMUN01000001.1"/>
</dbReference>
<dbReference type="EMBL" id="FMUN01000001">
    <property type="protein sequence ID" value="SCX83267.1"/>
    <property type="molecule type" value="Genomic_DNA"/>
</dbReference>
<evidence type="ECO:0000313" key="1">
    <source>
        <dbReference type="EMBL" id="SCX83267.1"/>
    </source>
</evidence>
<accession>A0A0P9CU98</accession>
<protein>
    <submittedName>
        <fullName evidence="1">Uncharacterized protein</fullName>
    </submittedName>
</protein>
<dbReference type="PANTHER" id="PTHR15811">
    <property type="entry name" value="MTH938 DOMAIN-CONTAINING PROTEIN"/>
    <property type="match status" value="1"/>
</dbReference>
<name>A0A0P9CU98_9GAMM</name>
<reference evidence="2" key="1">
    <citation type="submission" date="2016-10" db="EMBL/GenBank/DDBJ databases">
        <authorList>
            <person name="Varghese N."/>
        </authorList>
    </citation>
    <scope>NUCLEOTIDE SEQUENCE [LARGE SCALE GENOMIC DNA]</scope>
    <source>
        <strain evidence="2">HL 19</strain>
    </source>
</reference>
<dbReference type="SUPFAM" id="SSF64076">
    <property type="entry name" value="MTH938-like"/>
    <property type="match status" value="1"/>
</dbReference>
<dbReference type="Gene3D" id="3.40.1230.10">
    <property type="entry name" value="MTH938-like"/>
    <property type="match status" value="1"/>
</dbReference>
<dbReference type="AlphaFoldDB" id="A0A0P9CU98"/>
<dbReference type="STRING" id="381306.AN478_08980"/>
<keyword evidence="2" id="KW-1185">Reference proteome</keyword>
<dbReference type="Pfam" id="PF04430">
    <property type="entry name" value="DUF498"/>
    <property type="match status" value="1"/>
</dbReference>
<dbReference type="Proteomes" id="UP000183104">
    <property type="component" value="Unassembled WGS sequence"/>
</dbReference>
<dbReference type="GO" id="GO:0005737">
    <property type="term" value="C:cytoplasm"/>
    <property type="evidence" value="ECO:0007669"/>
    <property type="project" value="TreeGrafter"/>
</dbReference>